<dbReference type="GO" id="GO:0005634">
    <property type="term" value="C:nucleus"/>
    <property type="evidence" value="ECO:0007669"/>
    <property type="project" value="TreeGrafter"/>
</dbReference>
<evidence type="ECO:0000256" key="3">
    <source>
        <dbReference type="ARBA" id="ARBA00022723"/>
    </source>
</evidence>
<reference evidence="13" key="1">
    <citation type="submission" date="2022-11" db="UniProtKB">
        <authorList>
            <consortium name="WormBaseParasite"/>
        </authorList>
    </citation>
    <scope>IDENTIFICATION</scope>
</reference>
<dbReference type="Gene3D" id="3.30.60.20">
    <property type="match status" value="1"/>
</dbReference>
<keyword evidence="12" id="KW-1185">Reference proteome</keyword>
<evidence type="ECO:0000256" key="9">
    <source>
        <dbReference type="SAM" id="MobiDB-lite"/>
    </source>
</evidence>
<dbReference type="PANTHER" id="PTHR46199">
    <property type="entry name" value="RAC GTPASE-ACTIVATING PROTEIN 1"/>
    <property type="match status" value="1"/>
</dbReference>
<dbReference type="Pfam" id="PF00620">
    <property type="entry name" value="RhoGAP"/>
    <property type="match status" value="1"/>
</dbReference>
<evidence type="ECO:0000313" key="13">
    <source>
        <dbReference type="WBParaSite" id="PSAMB.scaffold2832size20975.g19322.t1"/>
    </source>
</evidence>
<dbReference type="GO" id="GO:0097149">
    <property type="term" value="C:centralspindlin complex"/>
    <property type="evidence" value="ECO:0007669"/>
    <property type="project" value="TreeGrafter"/>
</dbReference>
<dbReference type="SUPFAM" id="SSF48350">
    <property type="entry name" value="GTPase activation domain, GAP"/>
    <property type="match status" value="1"/>
</dbReference>
<evidence type="ECO:0000256" key="8">
    <source>
        <dbReference type="SAM" id="Coils"/>
    </source>
</evidence>
<dbReference type="InterPro" id="IPR000198">
    <property type="entry name" value="RhoGAP_dom"/>
</dbReference>
<keyword evidence="7" id="KW-0744">Spermatogenesis</keyword>
<dbReference type="GO" id="GO:0005096">
    <property type="term" value="F:GTPase activator activity"/>
    <property type="evidence" value="ECO:0007669"/>
    <property type="project" value="UniProtKB-KW"/>
</dbReference>
<evidence type="ECO:0000256" key="1">
    <source>
        <dbReference type="ARBA" id="ARBA00022468"/>
    </source>
</evidence>
<keyword evidence="3" id="KW-0479">Metal-binding</keyword>
<dbReference type="FunFam" id="3.30.60.20:FF:000033">
    <property type="entry name" value="Rac GTPase-activating protein 1"/>
    <property type="match status" value="1"/>
</dbReference>
<dbReference type="GO" id="GO:0051256">
    <property type="term" value="P:mitotic spindle midzone assembly"/>
    <property type="evidence" value="ECO:0007669"/>
    <property type="project" value="TreeGrafter"/>
</dbReference>
<feature type="coiled-coil region" evidence="8">
    <location>
        <begin position="57"/>
        <end position="119"/>
    </location>
</feature>
<name>A0A914W1L5_9BILA</name>
<keyword evidence="2" id="KW-0217">Developmental protein</keyword>
<dbReference type="Gene3D" id="1.10.555.10">
    <property type="entry name" value="Rho GTPase activation protein"/>
    <property type="match status" value="1"/>
</dbReference>
<dbReference type="SMART" id="SM00324">
    <property type="entry name" value="RhoGAP"/>
    <property type="match status" value="1"/>
</dbReference>
<dbReference type="SMART" id="SM00109">
    <property type="entry name" value="C1"/>
    <property type="match status" value="1"/>
</dbReference>
<dbReference type="CDD" id="cd20821">
    <property type="entry name" value="C1_MgcRacGAP"/>
    <property type="match status" value="1"/>
</dbReference>
<dbReference type="GO" id="GO:0030496">
    <property type="term" value="C:midbody"/>
    <property type="evidence" value="ECO:0007669"/>
    <property type="project" value="TreeGrafter"/>
</dbReference>
<keyword evidence="1" id="KW-0343">GTPase activation</keyword>
<evidence type="ECO:0000259" key="10">
    <source>
        <dbReference type="PROSITE" id="PS50081"/>
    </source>
</evidence>
<evidence type="ECO:0000256" key="6">
    <source>
        <dbReference type="ARBA" id="ARBA00022833"/>
    </source>
</evidence>
<keyword evidence="4" id="KW-0863">Zinc-finger</keyword>
<dbReference type="PROSITE" id="PS50081">
    <property type="entry name" value="ZF_DAG_PE_2"/>
    <property type="match status" value="1"/>
</dbReference>
<dbReference type="GO" id="GO:0000281">
    <property type="term" value="P:mitotic cytokinesis"/>
    <property type="evidence" value="ECO:0007669"/>
    <property type="project" value="TreeGrafter"/>
</dbReference>
<dbReference type="InterPro" id="IPR046349">
    <property type="entry name" value="C1-like_sf"/>
</dbReference>
<proteinExistence type="predicted"/>
<feature type="domain" description="Phorbol-ester/DAG-type" evidence="10">
    <location>
        <begin position="347"/>
        <end position="396"/>
    </location>
</feature>
<dbReference type="PROSITE" id="PS50238">
    <property type="entry name" value="RHOGAP"/>
    <property type="match status" value="1"/>
</dbReference>
<feature type="region of interest" description="Disordered" evidence="9">
    <location>
        <begin position="180"/>
        <end position="208"/>
    </location>
</feature>
<accession>A0A914W1L5</accession>
<evidence type="ECO:0000256" key="7">
    <source>
        <dbReference type="ARBA" id="ARBA00022871"/>
    </source>
</evidence>
<dbReference type="InterPro" id="IPR008936">
    <property type="entry name" value="Rho_GTPase_activation_prot"/>
</dbReference>
<dbReference type="AlphaFoldDB" id="A0A914W1L5"/>
<dbReference type="WBParaSite" id="PSAMB.scaffold2832size20975.g19322.t1">
    <property type="protein sequence ID" value="PSAMB.scaffold2832size20975.g19322.t1"/>
    <property type="gene ID" value="PSAMB.scaffold2832size20975.g19322"/>
</dbReference>
<keyword evidence="8" id="KW-0175">Coiled coil</keyword>
<evidence type="ECO:0000313" key="12">
    <source>
        <dbReference type="Proteomes" id="UP000887566"/>
    </source>
</evidence>
<dbReference type="GO" id="GO:0008270">
    <property type="term" value="F:zinc ion binding"/>
    <property type="evidence" value="ECO:0007669"/>
    <property type="project" value="UniProtKB-KW"/>
</dbReference>
<feature type="domain" description="Rho-GAP" evidence="11">
    <location>
        <begin position="414"/>
        <end position="602"/>
    </location>
</feature>
<sequence length="678" mass="76624">MQEDPSCSVESKRLLFLLRELTHYWRELGRGQEQECLALVDLLDKTRQKWLTAHSENEGMRQLLKANEDEMEALRVKHKLTTEQLKDARAQIASLLSAKQSAEADLAEFERKFDVVRDLLKDEMAHLPKENQRQLAFLNDDRRRLGVRANAQSFEVVDDEMDYDKTGDSMDDDASFLHARQAPQNLKPNTLKNLKRSRSKSVRETPNTDDKVLEGLRCTRKKRSKAEEGTTHEMITTTTTIAVDPTGQRPSRALVSVGRALNRSFSEPRDIGALAAKSPAYDRQNEVFDDVFTPTPTSSARQYAAAGALTPGPGRYQATGSISDLRSPAVASTLRSWTSGTAIERRPHFFSQKTTLLREYCDVCAKRIGFGSSTLKCADCRLTCHDQCREKAPLPCVPRQGTPKTPKTPSNQRPRLLEFCPTRPPMIPHIAIHCVVELERRGLDFVGIYRIPGSERQVGDVMQKFKSMRGVPNLRELDTEVITGCIKKFLMDLREPLIPSTSWREFVDAAEHKTSDEKLYHAIADLPMPNRDTLAYLCAHWQNVAEQSTLNKMPLENLARILGPTVVGFSSSSTTDMAQAEEETRKQWTVMLALLSLPHEYWTRYFTFDDNFPLLSNGVNKQLEPFSPFSPELGERSLLGPVARTPRNVPVVSKYAEGGSTLKRDGKKQFFAQPWTNK</sequence>
<evidence type="ECO:0000259" key="11">
    <source>
        <dbReference type="PROSITE" id="PS50238"/>
    </source>
</evidence>
<dbReference type="GO" id="GO:0051233">
    <property type="term" value="C:spindle midzone"/>
    <property type="evidence" value="ECO:0007669"/>
    <property type="project" value="TreeGrafter"/>
</dbReference>
<evidence type="ECO:0000256" key="5">
    <source>
        <dbReference type="ARBA" id="ARBA00022782"/>
    </source>
</evidence>
<keyword evidence="6" id="KW-0862">Zinc</keyword>
<dbReference type="GO" id="GO:0030154">
    <property type="term" value="P:cell differentiation"/>
    <property type="evidence" value="ECO:0007669"/>
    <property type="project" value="UniProtKB-KW"/>
</dbReference>
<dbReference type="PROSITE" id="PS00479">
    <property type="entry name" value="ZF_DAG_PE_1"/>
    <property type="match status" value="1"/>
</dbReference>
<dbReference type="GO" id="GO:0007266">
    <property type="term" value="P:Rho protein signal transduction"/>
    <property type="evidence" value="ECO:0007669"/>
    <property type="project" value="TreeGrafter"/>
</dbReference>
<dbReference type="PANTHER" id="PTHR46199:SF3">
    <property type="entry name" value="RAC GTPASE-ACTIVATING PROTEIN 1"/>
    <property type="match status" value="1"/>
</dbReference>
<keyword evidence="5" id="KW-0221">Differentiation</keyword>
<organism evidence="12 13">
    <name type="scientific">Plectus sambesii</name>
    <dbReference type="NCBI Taxonomy" id="2011161"/>
    <lineage>
        <taxon>Eukaryota</taxon>
        <taxon>Metazoa</taxon>
        <taxon>Ecdysozoa</taxon>
        <taxon>Nematoda</taxon>
        <taxon>Chromadorea</taxon>
        <taxon>Plectida</taxon>
        <taxon>Plectina</taxon>
        <taxon>Plectoidea</taxon>
        <taxon>Plectidae</taxon>
        <taxon>Plectus</taxon>
    </lineage>
</organism>
<evidence type="ECO:0000256" key="4">
    <source>
        <dbReference type="ARBA" id="ARBA00022771"/>
    </source>
</evidence>
<protein>
    <submittedName>
        <fullName evidence="13">Rac GTPase-activating protein 1</fullName>
    </submittedName>
</protein>
<dbReference type="GO" id="GO:0007283">
    <property type="term" value="P:spermatogenesis"/>
    <property type="evidence" value="ECO:0007669"/>
    <property type="project" value="UniProtKB-KW"/>
</dbReference>
<dbReference type="SUPFAM" id="SSF57889">
    <property type="entry name" value="Cysteine-rich domain"/>
    <property type="match status" value="1"/>
</dbReference>
<feature type="compositionally biased region" description="Polar residues" evidence="9">
    <location>
        <begin position="182"/>
        <end position="192"/>
    </location>
</feature>
<dbReference type="GO" id="GO:0032154">
    <property type="term" value="C:cleavage furrow"/>
    <property type="evidence" value="ECO:0007669"/>
    <property type="project" value="TreeGrafter"/>
</dbReference>
<evidence type="ECO:0000256" key="2">
    <source>
        <dbReference type="ARBA" id="ARBA00022473"/>
    </source>
</evidence>
<dbReference type="Pfam" id="PF00130">
    <property type="entry name" value="C1_1"/>
    <property type="match status" value="1"/>
</dbReference>
<dbReference type="InterPro" id="IPR002219">
    <property type="entry name" value="PKC_DAG/PE"/>
</dbReference>
<dbReference type="Proteomes" id="UP000887566">
    <property type="component" value="Unplaced"/>
</dbReference>